<evidence type="ECO:0000256" key="1">
    <source>
        <dbReference type="ARBA" id="ARBA00004651"/>
    </source>
</evidence>
<dbReference type="PROSITE" id="PS51105">
    <property type="entry name" value="PTS_EIIC_TYPE_3"/>
    <property type="match status" value="1"/>
</dbReference>
<dbReference type="PANTHER" id="PTHR33989">
    <property type="match status" value="1"/>
</dbReference>
<evidence type="ECO:0000256" key="8">
    <source>
        <dbReference type="SAM" id="Phobius"/>
    </source>
</evidence>
<dbReference type="InterPro" id="IPR003352">
    <property type="entry name" value="PTS_EIIC"/>
</dbReference>
<feature type="transmembrane region" description="Helical" evidence="8">
    <location>
        <begin position="46"/>
        <end position="66"/>
    </location>
</feature>
<sequence>MNYGYWISIPLLLALFFYKKKRKDWAEVAKISLIPGLFNIYEPLMFGLPLVLNPFMLIPMILTPLISGISAYLATVAGIIPYCTGVALPITTPMILAGMLSTNSITGGLLQLLLIPLLAAMWYLFLSIQDRSERASGLYHEEE</sequence>
<evidence type="ECO:0000256" key="2">
    <source>
        <dbReference type="ARBA" id="ARBA00022448"/>
    </source>
</evidence>
<accession>A0A645CHD5</accession>
<dbReference type="InterPro" id="IPR051088">
    <property type="entry name" value="PTS_Sugar-EIIC/EIIB"/>
</dbReference>
<evidence type="ECO:0000256" key="7">
    <source>
        <dbReference type="ARBA" id="ARBA00023136"/>
    </source>
</evidence>
<keyword evidence="3" id="KW-1003">Cell membrane</keyword>
<keyword evidence="4" id="KW-0762">Sugar transport</keyword>
<dbReference type="GO" id="GO:0005886">
    <property type="term" value="C:plasma membrane"/>
    <property type="evidence" value="ECO:0007669"/>
    <property type="project" value="UniProtKB-SubCell"/>
</dbReference>
<dbReference type="GO" id="GO:1901264">
    <property type="term" value="P:carbohydrate derivative transport"/>
    <property type="evidence" value="ECO:0007669"/>
    <property type="project" value="TreeGrafter"/>
</dbReference>
<dbReference type="GO" id="GO:0009401">
    <property type="term" value="P:phosphoenolpyruvate-dependent sugar phosphotransferase system"/>
    <property type="evidence" value="ECO:0007669"/>
    <property type="project" value="InterPro"/>
</dbReference>
<feature type="transmembrane region" description="Helical" evidence="8">
    <location>
        <begin position="73"/>
        <end position="96"/>
    </location>
</feature>
<evidence type="ECO:0000256" key="3">
    <source>
        <dbReference type="ARBA" id="ARBA00022475"/>
    </source>
</evidence>
<keyword evidence="2" id="KW-0813">Transport</keyword>
<name>A0A645CHD5_9ZZZZ</name>
<dbReference type="GO" id="GO:0008982">
    <property type="term" value="F:protein-N(PI)-phosphohistidine-sugar phosphotransferase activity"/>
    <property type="evidence" value="ECO:0007669"/>
    <property type="project" value="InterPro"/>
</dbReference>
<keyword evidence="5 8" id="KW-0812">Transmembrane</keyword>
<comment type="caution">
    <text evidence="10">The sequence shown here is derived from an EMBL/GenBank/DDBJ whole genome shotgun (WGS) entry which is preliminary data.</text>
</comment>
<evidence type="ECO:0000256" key="5">
    <source>
        <dbReference type="ARBA" id="ARBA00022692"/>
    </source>
</evidence>
<evidence type="ECO:0000313" key="10">
    <source>
        <dbReference type="EMBL" id="MPM76357.1"/>
    </source>
</evidence>
<feature type="transmembrane region" description="Helical" evidence="8">
    <location>
        <begin position="108"/>
        <end position="126"/>
    </location>
</feature>
<dbReference type="EMBL" id="VSSQ01027229">
    <property type="protein sequence ID" value="MPM76357.1"/>
    <property type="molecule type" value="Genomic_DNA"/>
</dbReference>
<evidence type="ECO:0000256" key="4">
    <source>
        <dbReference type="ARBA" id="ARBA00022597"/>
    </source>
</evidence>
<evidence type="ECO:0000256" key="6">
    <source>
        <dbReference type="ARBA" id="ARBA00022989"/>
    </source>
</evidence>
<organism evidence="10">
    <name type="scientific">bioreactor metagenome</name>
    <dbReference type="NCBI Taxonomy" id="1076179"/>
    <lineage>
        <taxon>unclassified sequences</taxon>
        <taxon>metagenomes</taxon>
        <taxon>ecological metagenomes</taxon>
    </lineage>
</organism>
<keyword evidence="7 8" id="KW-0472">Membrane</keyword>
<dbReference type="Pfam" id="PF02378">
    <property type="entry name" value="PTS_EIIC"/>
    <property type="match status" value="1"/>
</dbReference>
<comment type="subcellular location">
    <subcellularLocation>
        <location evidence="1">Cell membrane</location>
        <topology evidence="1">Multi-pass membrane protein</topology>
    </subcellularLocation>
</comment>
<dbReference type="AlphaFoldDB" id="A0A645CHD5"/>
<proteinExistence type="predicted"/>
<dbReference type="InterPro" id="IPR004501">
    <property type="entry name" value="PTS_EIIC_3"/>
</dbReference>
<feature type="domain" description="PTS EIIC type-3" evidence="9">
    <location>
        <begin position="1"/>
        <end position="125"/>
    </location>
</feature>
<dbReference type="PANTHER" id="PTHR33989:SF4">
    <property type="entry name" value="PTS SYSTEM N,N'-DIACETYLCHITOBIOSE-SPECIFIC EIIC COMPONENT"/>
    <property type="match status" value="1"/>
</dbReference>
<protein>
    <submittedName>
        <fullName evidence="10">PTS system oligo-beta-mannoside-specific EIIC component</fullName>
    </submittedName>
</protein>
<gene>
    <name evidence="10" type="primary">gmuC_7</name>
    <name evidence="10" type="ORF">SDC9_123355</name>
</gene>
<keyword evidence="6 8" id="KW-1133">Transmembrane helix</keyword>
<evidence type="ECO:0000259" key="9">
    <source>
        <dbReference type="PROSITE" id="PS51105"/>
    </source>
</evidence>
<reference evidence="10" key="1">
    <citation type="submission" date="2019-08" db="EMBL/GenBank/DDBJ databases">
        <authorList>
            <person name="Kucharzyk K."/>
            <person name="Murdoch R.W."/>
            <person name="Higgins S."/>
            <person name="Loffler F."/>
        </authorList>
    </citation>
    <scope>NUCLEOTIDE SEQUENCE</scope>
</reference>